<keyword evidence="2" id="KW-1185">Reference proteome</keyword>
<reference evidence="1 2" key="1">
    <citation type="submission" date="2014-02" db="EMBL/GenBank/DDBJ databases">
        <title>Kosmotoga genome sequencing.</title>
        <authorList>
            <person name="Pollo S.M."/>
            <person name="Charchuk R."/>
            <person name="Nesbo C.L."/>
        </authorList>
    </citation>
    <scope>NUCLEOTIDE SEQUENCE [LARGE SCALE GENOMIC DNA]</scope>
    <source>
        <strain evidence="1 2">S304</strain>
    </source>
</reference>
<organism evidence="1 2">
    <name type="scientific">Kosmotoga arenicorallina S304</name>
    <dbReference type="NCBI Taxonomy" id="1453497"/>
    <lineage>
        <taxon>Bacteria</taxon>
        <taxon>Thermotogati</taxon>
        <taxon>Thermotogota</taxon>
        <taxon>Thermotogae</taxon>
        <taxon>Kosmotogales</taxon>
        <taxon>Kosmotogaceae</taxon>
        <taxon>Kosmotoga</taxon>
    </lineage>
</organism>
<protein>
    <submittedName>
        <fullName evidence="1">Uncharacterized protein</fullName>
    </submittedName>
</protein>
<evidence type="ECO:0000313" key="2">
    <source>
        <dbReference type="Proteomes" id="UP000077339"/>
    </source>
</evidence>
<proteinExistence type="predicted"/>
<sequence length="64" mass="7201">MTKSMTFARLSDGGATLTSTNSWGVVANHFVVVSNCCAVDGRKTWREQEWMKIIDVQRTTHNVQ</sequence>
<dbReference type="Proteomes" id="UP000077339">
    <property type="component" value="Unassembled WGS sequence"/>
</dbReference>
<accession>A0A182C733</accession>
<gene>
    <name evidence="1" type="ORF">AT15_07250</name>
</gene>
<dbReference type="STRING" id="1453497.AT15_07250"/>
<dbReference type="EMBL" id="JFHK01000004">
    <property type="protein sequence ID" value="OAA31285.1"/>
    <property type="molecule type" value="Genomic_DNA"/>
</dbReference>
<dbReference type="PATRIC" id="fig|1453497.3.peg.1444"/>
<dbReference type="AlphaFoldDB" id="A0A182C733"/>
<evidence type="ECO:0000313" key="1">
    <source>
        <dbReference type="EMBL" id="OAA31285.1"/>
    </source>
</evidence>
<name>A0A182C733_9BACT</name>
<comment type="caution">
    <text evidence="1">The sequence shown here is derived from an EMBL/GenBank/DDBJ whole genome shotgun (WGS) entry which is preliminary data.</text>
</comment>